<name>A0A7J6WIG5_THATH</name>
<reference evidence="2 3" key="1">
    <citation type="submission" date="2020-06" db="EMBL/GenBank/DDBJ databases">
        <title>Transcriptomic and genomic resources for Thalictrum thalictroides and T. hernandezii: Facilitating candidate gene discovery in an emerging model plant lineage.</title>
        <authorList>
            <person name="Arias T."/>
            <person name="Riano-Pachon D.M."/>
            <person name="Di Stilio V.S."/>
        </authorList>
    </citation>
    <scope>NUCLEOTIDE SEQUENCE [LARGE SCALE GENOMIC DNA]</scope>
    <source>
        <strain evidence="3">cv. WT478/WT964</strain>
        <tissue evidence="2">Leaves</tissue>
    </source>
</reference>
<evidence type="ECO:0000313" key="3">
    <source>
        <dbReference type="Proteomes" id="UP000554482"/>
    </source>
</evidence>
<keyword evidence="3" id="KW-1185">Reference proteome</keyword>
<accession>A0A7J6WIG5</accession>
<evidence type="ECO:0000256" key="1">
    <source>
        <dbReference type="SAM" id="MobiDB-lite"/>
    </source>
</evidence>
<sequence>MKLAMEYRRALGNEQDMYIQSFLAIAAAIRLFDGRHTSPSSPFLLIFHPPSFSMNDTISNSVSLQRKQVEQDEEASIHPPTPTSNSSEEENGEEFCRDEYCR</sequence>
<comment type="caution">
    <text evidence="2">The sequence shown here is derived from an EMBL/GenBank/DDBJ whole genome shotgun (WGS) entry which is preliminary data.</text>
</comment>
<feature type="region of interest" description="Disordered" evidence="1">
    <location>
        <begin position="63"/>
        <end position="102"/>
    </location>
</feature>
<dbReference type="OrthoDB" id="1893612at2759"/>
<proteinExistence type="predicted"/>
<organism evidence="2 3">
    <name type="scientific">Thalictrum thalictroides</name>
    <name type="common">Rue-anemone</name>
    <name type="synonym">Anemone thalictroides</name>
    <dbReference type="NCBI Taxonomy" id="46969"/>
    <lineage>
        <taxon>Eukaryota</taxon>
        <taxon>Viridiplantae</taxon>
        <taxon>Streptophyta</taxon>
        <taxon>Embryophyta</taxon>
        <taxon>Tracheophyta</taxon>
        <taxon>Spermatophyta</taxon>
        <taxon>Magnoliopsida</taxon>
        <taxon>Ranunculales</taxon>
        <taxon>Ranunculaceae</taxon>
        <taxon>Thalictroideae</taxon>
        <taxon>Thalictrum</taxon>
    </lineage>
</organism>
<protein>
    <submittedName>
        <fullName evidence="2">Uncharacterized protein</fullName>
    </submittedName>
</protein>
<evidence type="ECO:0000313" key="2">
    <source>
        <dbReference type="EMBL" id="KAF5196773.1"/>
    </source>
</evidence>
<dbReference type="EMBL" id="JABWDY010015535">
    <property type="protein sequence ID" value="KAF5196773.1"/>
    <property type="molecule type" value="Genomic_DNA"/>
</dbReference>
<dbReference type="AlphaFoldDB" id="A0A7J6WIG5"/>
<dbReference type="Proteomes" id="UP000554482">
    <property type="component" value="Unassembled WGS sequence"/>
</dbReference>
<gene>
    <name evidence="2" type="ORF">FRX31_013636</name>
</gene>